<feature type="compositionally biased region" description="Low complexity" evidence="2">
    <location>
        <begin position="622"/>
        <end position="648"/>
    </location>
</feature>
<protein>
    <recommendedName>
        <fullName evidence="3">BRCT domain-containing protein</fullName>
    </recommendedName>
</protein>
<dbReference type="Proteomes" id="UP000002668">
    <property type="component" value="Genome"/>
</dbReference>
<dbReference type="PROSITE" id="PS50172">
    <property type="entry name" value="BRCT"/>
    <property type="match status" value="4"/>
</dbReference>
<accession>E4ZZ57</accession>
<name>E4ZZ57_LEPMJ</name>
<dbReference type="OMA" id="FATQWNI"/>
<dbReference type="CDD" id="cd17723">
    <property type="entry name" value="BRCT_Rad4_rpt4"/>
    <property type="match status" value="1"/>
</dbReference>
<evidence type="ECO:0000259" key="3">
    <source>
        <dbReference type="PROSITE" id="PS50172"/>
    </source>
</evidence>
<dbReference type="InterPro" id="IPR036420">
    <property type="entry name" value="BRCT_dom_sf"/>
</dbReference>
<dbReference type="FunCoup" id="E4ZZ57">
    <property type="interactions" value="27"/>
</dbReference>
<dbReference type="HOGENOM" id="CLU_009893_1_0_1"/>
<dbReference type="InterPro" id="IPR001357">
    <property type="entry name" value="BRCT_dom"/>
</dbReference>
<keyword evidence="1" id="KW-0677">Repeat</keyword>
<dbReference type="InParanoid" id="E4ZZ57"/>
<keyword evidence="5" id="KW-1185">Reference proteome</keyword>
<evidence type="ECO:0000313" key="5">
    <source>
        <dbReference type="Proteomes" id="UP000002668"/>
    </source>
</evidence>
<dbReference type="PANTHER" id="PTHR13561">
    <property type="entry name" value="DNA REPLICATION REGULATOR DPB11-RELATED"/>
    <property type="match status" value="1"/>
</dbReference>
<evidence type="ECO:0000256" key="1">
    <source>
        <dbReference type="ARBA" id="ARBA00022737"/>
    </source>
</evidence>
<dbReference type="Pfam" id="PF12738">
    <property type="entry name" value="PTCB-BRCT"/>
    <property type="match status" value="3"/>
</dbReference>
<dbReference type="CDD" id="cd18433">
    <property type="entry name" value="BRCT_Rad4_rpt3"/>
    <property type="match status" value="1"/>
</dbReference>
<organism evidence="5">
    <name type="scientific">Leptosphaeria maculans (strain JN3 / isolate v23.1.3 / race Av1-4-5-6-7-8)</name>
    <name type="common">Blackleg fungus</name>
    <name type="synonym">Phoma lingam</name>
    <dbReference type="NCBI Taxonomy" id="985895"/>
    <lineage>
        <taxon>Eukaryota</taxon>
        <taxon>Fungi</taxon>
        <taxon>Dikarya</taxon>
        <taxon>Ascomycota</taxon>
        <taxon>Pezizomycotina</taxon>
        <taxon>Dothideomycetes</taxon>
        <taxon>Pleosporomycetidae</taxon>
        <taxon>Pleosporales</taxon>
        <taxon>Pleosporineae</taxon>
        <taxon>Leptosphaeriaceae</taxon>
        <taxon>Plenodomus</taxon>
        <taxon>Plenodomus lingam/Leptosphaeria maculans species complex</taxon>
    </lineage>
</organism>
<feature type="compositionally biased region" description="Low complexity" evidence="2">
    <location>
        <begin position="580"/>
        <end position="589"/>
    </location>
</feature>
<feature type="compositionally biased region" description="Polar residues" evidence="2">
    <location>
        <begin position="590"/>
        <end position="603"/>
    </location>
</feature>
<dbReference type="EMBL" id="FP929129">
    <property type="protein sequence ID" value="CBX96652.1"/>
    <property type="molecule type" value="Genomic_DNA"/>
</dbReference>
<dbReference type="GO" id="GO:0033314">
    <property type="term" value="P:mitotic DNA replication checkpoint signaling"/>
    <property type="evidence" value="ECO:0007669"/>
    <property type="project" value="TreeGrafter"/>
</dbReference>
<feature type="region of interest" description="Disordered" evidence="2">
    <location>
        <begin position="527"/>
        <end position="705"/>
    </location>
</feature>
<dbReference type="GeneID" id="13290112"/>
<feature type="compositionally biased region" description="Acidic residues" evidence="2">
    <location>
        <begin position="768"/>
        <end position="788"/>
    </location>
</feature>
<dbReference type="InterPro" id="IPR059215">
    <property type="entry name" value="BRCT2_TopBP1-like"/>
</dbReference>
<feature type="region of interest" description="Disordered" evidence="2">
    <location>
        <begin position="743"/>
        <end position="800"/>
    </location>
</feature>
<dbReference type="CDD" id="cd17731">
    <property type="entry name" value="BRCT_TopBP1_rpt2_like"/>
    <property type="match status" value="1"/>
</dbReference>
<feature type="domain" description="BRCT" evidence="3">
    <location>
        <begin position="433"/>
        <end position="518"/>
    </location>
</feature>
<dbReference type="SMART" id="SM00292">
    <property type="entry name" value="BRCT"/>
    <property type="match status" value="4"/>
</dbReference>
<dbReference type="GO" id="GO:0006270">
    <property type="term" value="P:DNA replication initiation"/>
    <property type="evidence" value="ECO:0007669"/>
    <property type="project" value="TreeGrafter"/>
</dbReference>
<dbReference type="eggNOG" id="KOG1929">
    <property type="taxonomic scope" value="Eukaryota"/>
</dbReference>
<evidence type="ECO:0000256" key="2">
    <source>
        <dbReference type="SAM" id="MobiDB-lite"/>
    </source>
</evidence>
<dbReference type="AlphaFoldDB" id="E4ZZ57"/>
<feature type="region of interest" description="Disordered" evidence="2">
    <location>
        <begin position="206"/>
        <end position="230"/>
    </location>
</feature>
<dbReference type="SUPFAM" id="SSF52113">
    <property type="entry name" value="BRCT domain"/>
    <property type="match status" value="4"/>
</dbReference>
<gene>
    <name evidence="4" type="ORF">LEMA_P109170.1</name>
</gene>
<dbReference type="VEuPathDB" id="FungiDB:LEMA_P109170.1"/>
<sequence>MDATTDRGYGTSQLPLAGAVLCCTAIAHELRTQLATIGAQMGATIMLDLTSDVTHLIVGNTDSAKYRYVAKSREDVKVLSPAWLEALRQVWMQGHDHVDVAALEQEYRLPTLFGLKICLTGFDNPEHRRYIQETVDNNGGEYHGDLTKAVTHLIAAAPSGKKYDYALNWHMKVVSLEWFEQSLERGMILDETLFHPTLPIEERGIGAWDRQSTTPVSRKRSLDPDPSQALNPFRRKLRRSASTKFGNQSDALWAGITAVSMEREQDDGDDWTEHSTIEQGDSNAHTTASVAGGVPTVEDSTLYSNPIDAPASPSDVLAQGRSSNGLFEGRTVCPFGFDSEKTDILRQHLNSHGARVLSTSDVNNATSDELSRGFLIVPHDAEVDYTPIAERAKSLMSIVSNWWVERCLYGKRLVDPADDVLSRPFGKLKVSGFSDLSVNSTGFAGIELLHVTKVVALLGAVYDEHLSAKTSVIVCNSTGANSQKLKFAAEKRIPAVTSAWLSDCIRNCRLESYDDYRCNTSATPQIRDAKLKPRTSMDAPVGAGLEDSSSKPRHNKPQSAKIVSKPPVLRRPRTLELAPSADATSTDASNKSTPDQQDDSTLPNLDGHASLPLQHISANSPRRPSTSSASLKSAARARSSSAESLIRAVPAPAPKNQRTSTTSTTKSQLPQKPSPDPVIPTADDSLDPSEPSVPPQPHIPPKHVSAADKDYSDILAQLRANRKTAPLPAEAPDGQRRRRRLLGRATSTRSNQSAASSANATSNGEICLDGEGEEEEEDGDDGLAEEYEPSQRLGWEEPGAAKAREVMIKRLGGTIKEKSVVVQGIGMVMDEEVEVGGRSVRTRRR</sequence>
<feature type="domain" description="BRCT" evidence="3">
    <location>
        <begin position="322"/>
        <end position="421"/>
    </location>
</feature>
<proteinExistence type="predicted"/>
<feature type="domain" description="BRCT" evidence="3">
    <location>
        <begin position="107"/>
        <end position="196"/>
    </location>
</feature>
<dbReference type="PANTHER" id="PTHR13561:SF20">
    <property type="entry name" value="DNA TOPOISOMERASE 2-BINDING PROTEIN 1"/>
    <property type="match status" value="1"/>
</dbReference>
<feature type="compositionally biased region" description="Low complexity" evidence="2">
    <location>
        <begin position="743"/>
        <end position="763"/>
    </location>
</feature>
<dbReference type="GO" id="GO:0007095">
    <property type="term" value="P:mitotic G2 DNA damage checkpoint signaling"/>
    <property type="evidence" value="ECO:0007669"/>
    <property type="project" value="TreeGrafter"/>
</dbReference>
<evidence type="ECO:0000313" key="4">
    <source>
        <dbReference type="EMBL" id="CBX96652.1"/>
    </source>
</evidence>
<dbReference type="STRING" id="985895.E4ZZ57"/>
<feature type="domain" description="BRCT" evidence="3">
    <location>
        <begin position="11"/>
        <end position="84"/>
    </location>
</feature>
<dbReference type="Gene3D" id="3.40.50.10190">
    <property type="entry name" value="BRCT domain"/>
    <property type="match status" value="4"/>
</dbReference>
<dbReference type="OrthoDB" id="251770at2759"/>
<reference evidence="5" key="1">
    <citation type="journal article" date="2011" name="Nat. Commun.">
        <title>Effector diversification within compartments of the Leptosphaeria maculans genome affected by Repeat-Induced Point mutations.</title>
        <authorList>
            <person name="Rouxel T."/>
            <person name="Grandaubert J."/>
            <person name="Hane J.K."/>
            <person name="Hoede C."/>
            <person name="van de Wouw A.P."/>
            <person name="Couloux A."/>
            <person name="Dominguez V."/>
            <person name="Anthouard V."/>
            <person name="Bally P."/>
            <person name="Bourras S."/>
            <person name="Cozijnsen A.J."/>
            <person name="Ciuffetti L.M."/>
            <person name="Degrave A."/>
            <person name="Dilmaghani A."/>
            <person name="Duret L."/>
            <person name="Fudal I."/>
            <person name="Goodwin S.B."/>
            <person name="Gout L."/>
            <person name="Glaser N."/>
            <person name="Linglin J."/>
            <person name="Kema G.H.J."/>
            <person name="Lapalu N."/>
            <person name="Lawrence C.B."/>
            <person name="May K."/>
            <person name="Meyer M."/>
            <person name="Ollivier B."/>
            <person name="Poulain J."/>
            <person name="Schoch C.L."/>
            <person name="Simon A."/>
            <person name="Spatafora J.W."/>
            <person name="Stachowiak A."/>
            <person name="Turgeon B.G."/>
            <person name="Tyler B.M."/>
            <person name="Vincent D."/>
            <person name="Weissenbach J."/>
            <person name="Amselem J."/>
            <person name="Quesneville H."/>
            <person name="Oliver R.P."/>
            <person name="Wincker P."/>
            <person name="Balesdent M.-H."/>
            <person name="Howlett B.J."/>
        </authorList>
    </citation>
    <scope>NUCLEOTIDE SEQUENCE [LARGE SCALE GENOMIC DNA]</scope>
    <source>
        <strain evidence="5">JN3 / isolate v23.1.3 / race Av1-4-5-6-7-8</strain>
    </source>
</reference>